<protein>
    <submittedName>
        <fullName evidence="2">Uncharacterized protein</fullName>
    </submittedName>
</protein>
<dbReference type="SUPFAM" id="SSF53927">
    <property type="entry name" value="Cytidine deaminase-like"/>
    <property type="match status" value="1"/>
</dbReference>
<keyword evidence="1" id="KW-0812">Transmembrane</keyword>
<sequence length="407" mass="47301">MIYMCCVSNVSLTSSSPFFSFFFSFFRLRCCCCSICHVIRILYKRFTYFFECNFHWFVGCLFFFFVNTCTPLLPINLLGSTFYLFIGFDAFLYDGYLHTLAPFFLDFFFFNFIGYYFILHKNLSFLFFLFFGWGAALRRNCGAREIREESFADSRRGRDWSTDDLGSRYRSHGSLLREFIIICITTVAPPFGPRNTVLYFLFFFLSLMLKASLYLQYVAVRNGVYVCISPATSMQPSLPRRRESGLAGGRQLKKPLLHCIRVMEKTSCVELEKKKKKKKPLHSGFATCECSHSLSVLNDLLVPYFFFFEIVPYFLALLLCIGVTSTHNKYLKNPADSSTPLIVWILRFKFLCWLYMWFSHFRVGAALLTMDDEVFTGCNVENAAFKTVQGFGCGNSHCFFFLNITET</sequence>
<dbReference type="OrthoDB" id="414540at2759"/>
<dbReference type="InterPro" id="IPR016193">
    <property type="entry name" value="Cytidine_deaminase-like"/>
</dbReference>
<keyword evidence="3" id="KW-1185">Reference proteome</keyword>
<comment type="caution">
    <text evidence="2">The sequence shown here is derived from an EMBL/GenBank/DDBJ whole genome shotgun (WGS) entry which is preliminary data.</text>
</comment>
<dbReference type="AlphaFoldDB" id="A0A0L6UJ64"/>
<dbReference type="Gene3D" id="3.40.140.10">
    <property type="entry name" value="Cytidine Deaminase, domain 2"/>
    <property type="match status" value="1"/>
</dbReference>
<gene>
    <name evidence="2" type="ORF">VP01_574g2</name>
</gene>
<dbReference type="VEuPathDB" id="FungiDB:VP01_574g2"/>
<dbReference type="Proteomes" id="UP000037035">
    <property type="component" value="Unassembled WGS sequence"/>
</dbReference>
<feature type="transmembrane region" description="Helical" evidence="1">
    <location>
        <begin position="301"/>
        <end position="321"/>
    </location>
</feature>
<proteinExistence type="predicted"/>
<feature type="transmembrane region" description="Helical" evidence="1">
    <location>
        <begin position="72"/>
        <end position="93"/>
    </location>
</feature>
<keyword evidence="1" id="KW-0472">Membrane</keyword>
<evidence type="ECO:0000313" key="3">
    <source>
        <dbReference type="Proteomes" id="UP000037035"/>
    </source>
</evidence>
<feature type="transmembrane region" description="Helical" evidence="1">
    <location>
        <begin position="46"/>
        <end position="66"/>
    </location>
</feature>
<name>A0A0L6UJ64_9BASI</name>
<dbReference type="CDD" id="cd01283">
    <property type="entry name" value="cytidine_deaminase"/>
    <property type="match status" value="1"/>
</dbReference>
<reference evidence="2 3" key="1">
    <citation type="submission" date="2015-08" db="EMBL/GenBank/DDBJ databases">
        <title>Next Generation Sequencing and Analysis of the Genome of Puccinia sorghi L Schw, the Causal Agent of Maize Common Rust.</title>
        <authorList>
            <person name="Rochi L."/>
            <person name="Burguener G."/>
            <person name="Darino M."/>
            <person name="Turjanski A."/>
            <person name="Kreff E."/>
            <person name="Dieguez M.J."/>
            <person name="Sacco F."/>
        </authorList>
    </citation>
    <scope>NUCLEOTIDE SEQUENCE [LARGE SCALE GENOMIC DNA]</scope>
    <source>
        <strain evidence="2 3">RO10H11247</strain>
    </source>
</reference>
<accession>A0A0L6UJ64</accession>
<dbReference type="GO" id="GO:0003824">
    <property type="term" value="F:catalytic activity"/>
    <property type="evidence" value="ECO:0007669"/>
    <property type="project" value="InterPro"/>
</dbReference>
<dbReference type="EMBL" id="LAVV01010996">
    <property type="protein sequence ID" value="KNZ48322.1"/>
    <property type="molecule type" value="Genomic_DNA"/>
</dbReference>
<feature type="transmembrane region" description="Helical" evidence="1">
    <location>
        <begin position="197"/>
        <end position="215"/>
    </location>
</feature>
<organism evidence="2 3">
    <name type="scientific">Puccinia sorghi</name>
    <dbReference type="NCBI Taxonomy" id="27349"/>
    <lineage>
        <taxon>Eukaryota</taxon>
        <taxon>Fungi</taxon>
        <taxon>Dikarya</taxon>
        <taxon>Basidiomycota</taxon>
        <taxon>Pucciniomycotina</taxon>
        <taxon>Pucciniomycetes</taxon>
        <taxon>Pucciniales</taxon>
        <taxon>Pucciniaceae</taxon>
        <taxon>Puccinia</taxon>
    </lineage>
</organism>
<keyword evidence="1" id="KW-1133">Transmembrane helix</keyword>
<evidence type="ECO:0000256" key="1">
    <source>
        <dbReference type="SAM" id="Phobius"/>
    </source>
</evidence>
<evidence type="ECO:0000313" key="2">
    <source>
        <dbReference type="EMBL" id="KNZ48322.1"/>
    </source>
</evidence>
<dbReference type="GO" id="GO:0006139">
    <property type="term" value="P:nucleobase-containing compound metabolic process"/>
    <property type="evidence" value="ECO:0007669"/>
    <property type="project" value="UniProtKB-ARBA"/>
</dbReference>